<dbReference type="SUPFAM" id="SSF51445">
    <property type="entry name" value="(Trans)glycosidases"/>
    <property type="match status" value="1"/>
</dbReference>
<dbReference type="OMA" id="ANSHAYW"/>
<dbReference type="GO" id="GO:0009986">
    <property type="term" value="C:cell surface"/>
    <property type="evidence" value="ECO:0007669"/>
    <property type="project" value="TreeGrafter"/>
</dbReference>
<dbReference type="OrthoDB" id="941679at2759"/>
<dbReference type="Proteomes" id="UP000186594">
    <property type="component" value="Unassembled WGS sequence"/>
</dbReference>
<dbReference type="PANTHER" id="PTHR16631">
    <property type="entry name" value="GLUCAN 1,3-BETA-GLUCOSIDASE"/>
    <property type="match status" value="1"/>
</dbReference>
<dbReference type="GO" id="GO:0042973">
    <property type="term" value="F:glucan endo-1,3-beta-D-glucosidase activity"/>
    <property type="evidence" value="ECO:0007669"/>
    <property type="project" value="TreeGrafter"/>
</dbReference>
<comment type="caution">
    <text evidence="5">The sequence shown here is derived from an EMBL/GenBank/DDBJ whole genome shotgun (WGS) entry which is preliminary data.</text>
</comment>
<dbReference type="STRING" id="1198029.A0A1U7LIF0"/>
<evidence type="ECO:0000256" key="3">
    <source>
        <dbReference type="ARBA" id="ARBA00022801"/>
    </source>
</evidence>
<organism evidence="5 6">
    <name type="scientific">Neolecta irregularis (strain DAH-3)</name>
    <dbReference type="NCBI Taxonomy" id="1198029"/>
    <lineage>
        <taxon>Eukaryota</taxon>
        <taxon>Fungi</taxon>
        <taxon>Dikarya</taxon>
        <taxon>Ascomycota</taxon>
        <taxon>Taphrinomycotina</taxon>
        <taxon>Neolectales</taxon>
        <taxon>Neolectaceae</taxon>
        <taxon>Neolecta</taxon>
    </lineage>
</organism>
<evidence type="ECO:0000256" key="2">
    <source>
        <dbReference type="ARBA" id="ARBA00008773"/>
    </source>
</evidence>
<sequence>MLSLLLFLLVTLSIVVSARPTRIHLLALWKLIVDHHYPAKRSISPPKFSKAIALGAFKDGGGCKNSQDITSDLLFLADQGYDMVRLYDIACDQVSNALSAIKQESKLSQMKLLLGILTLGEKLSENVGLLAAQVAGRWESVYAVNFGNELVETGKMTADQVIRDINTGKSLLSGQGWNGPSIIIDTWVAIANSPSLCTAGDFIGANAHPYFDLHTEAATAASFLTQTVIPRLKSACSTSSSTILITETGWPSSGGDKASSSLQATAIAALESLPVPHVLFEAFNEPSKATNSGQPVEGFWGIYTH</sequence>
<feature type="chain" id="PRO_5012594953" evidence="4">
    <location>
        <begin position="19"/>
        <end position="305"/>
    </location>
</feature>
<accession>A0A1U7LIF0</accession>
<comment type="subcellular location">
    <subcellularLocation>
        <location evidence="1">Cell envelope</location>
    </subcellularLocation>
</comment>
<evidence type="ECO:0000313" key="5">
    <source>
        <dbReference type="EMBL" id="OLL22419.1"/>
    </source>
</evidence>
<dbReference type="Gene3D" id="3.20.20.80">
    <property type="entry name" value="Glycosidases"/>
    <property type="match status" value="1"/>
</dbReference>
<evidence type="ECO:0000313" key="6">
    <source>
        <dbReference type="Proteomes" id="UP000186594"/>
    </source>
</evidence>
<name>A0A1U7LIF0_NEOID</name>
<comment type="similarity">
    <text evidence="2">Belongs to the glycosyl hydrolase 17 family.</text>
</comment>
<keyword evidence="3" id="KW-0378">Hydrolase</keyword>
<evidence type="ECO:0000256" key="4">
    <source>
        <dbReference type="SAM" id="SignalP"/>
    </source>
</evidence>
<dbReference type="InterPro" id="IPR017853">
    <property type="entry name" value="GH"/>
</dbReference>
<reference evidence="5 6" key="1">
    <citation type="submission" date="2016-04" db="EMBL/GenBank/DDBJ databases">
        <title>Evolutionary innovation and constraint leading to complex multicellularity in the Ascomycota.</title>
        <authorList>
            <person name="Cisse O."/>
            <person name="Nguyen A."/>
            <person name="Hewitt D.A."/>
            <person name="Jedd G."/>
            <person name="Stajich J.E."/>
        </authorList>
    </citation>
    <scope>NUCLEOTIDE SEQUENCE [LARGE SCALE GENOMIC DNA]</scope>
    <source>
        <strain evidence="5 6">DAH-3</strain>
    </source>
</reference>
<proteinExistence type="inferred from homology"/>
<dbReference type="GO" id="GO:0071555">
    <property type="term" value="P:cell wall organization"/>
    <property type="evidence" value="ECO:0007669"/>
    <property type="project" value="TreeGrafter"/>
</dbReference>
<dbReference type="InterPro" id="IPR050732">
    <property type="entry name" value="Beta-glucan_modifiers"/>
</dbReference>
<dbReference type="EMBL" id="LXFE01003343">
    <property type="protein sequence ID" value="OLL22419.1"/>
    <property type="molecule type" value="Genomic_DNA"/>
</dbReference>
<protein>
    <submittedName>
        <fullName evidence="5">Cell surface mannoprotein MP65</fullName>
    </submittedName>
</protein>
<dbReference type="GO" id="GO:0005576">
    <property type="term" value="C:extracellular region"/>
    <property type="evidence" value="ECO:0007669"/>
    <property type="project" value="TreeGrafter"/>
</dbReference>
<keyword evidence="6" id="KW-1185">Reference proteome</keyword>
<dbReference type="PANTHER" id="PTHR16631:SF14">
    <property type="entry name" value="FAMILY 17 GLUCOSIDASE SCW10-RELATED"/>
    <property type="match status" value="1"/>
</dbReference>
<evidence type="ECO:0000256" key="1">
    <source>
        <dbReference type="ARBA" id="ARBA00004196"/>
    </source>
</evidence>
<gene>
    <name evidence="5" type="ORF">NEOLI_001766</name>
</gene>
<feature type="signal peptide" evidence="4">
    <location>
        <begin position="1"/>
        <end position="18"/>
    </location>
</feature>
<dbReference type="GO" id="GO:0009277">
    <property type="term" value="C:fungal-type cell wall"/>
    <property type="evidence" value="ECO:0007669"/>
    <property type="project" value="TreeGrafter"/>
</dbReference>
<dbReference type="AlphaFoldDB" id="A0A1U7LIF0"/>
<keyword evidence="4" id="KW-0732">Signal</keyword>